<feature type="domain" description="K Homology" evidence="4">
    <location>
        <begin position="111"/>
        <end position="182"/>
    </location>
</feature>
<comment type="caution">
    <text evidence="5">The sequence shown here is derived from an EMBL/GenBank/DDBJ whole genome shotgun (WGS) entry which is preliminary data.</text>
</comment>
<keyword evidence="6" id="KW-1185">Reference proteome</keyword>
<dbReference type="Proteomes" id="UP000567179">
    <property type="component" value="Unassembled WGS sequence"/>
</dbReference>
<feature type="region of interest" description="Disordered" evidence="3">
    <location>
        <begin position="292"/>
        <end position="318"/>
    </location>
</feature>
<feature type="region of interest" description="Disordered" evidence="3">
    <location>
        <begin position="472"/>
        <end position="503"/>
    </location>
</feature>
<dbReference type="CDD" id="cd22456">
    <property type="entry name" value="KH-I_Rnc1_rpt2"/>
    <property type="match status" value="1"/>
</dbReference>
<gene>
    <name evidence="5" type="ORF">D9619_003249</name>
</gene>
<feature type="compositionally biased region" description="Polar residues" evidence="3">
    <location>
        <begin position="11"/>
        <end position="25"/>
    </location>
</feature>
<keyword evidence="2" id="KW-0694">RNA-binding</keyword>
<dbReference type="Gene3D" id="3.30.1370.10">
    <property type="entry name" value="K Homology domain, type 1"/>
    <property type="match status" value="3"/>
</dbReference>
<accession>A0A8H5AYH5</accession>
<feature type="compositionally biased region" description="Low complexity" evidence="3">
    <location>
        <begin position="238"/>
        <end position="248"/>
    </location>
</feature>
<evidence type="ECO:0000313" key="5">
    <source>
        <dbReference type="EMBL" id="KAF5313277.1"/>
    </source>
</evidence>
<feature type="region of interest" description="Disordered" evidence="3">
    <location>
        <begin position="366"/>
        <end position="446"/>
    </location>
</feature>
<sequence length="560" mass="60226">MPSDSSRHENASPTHSRSPSPSAHDTLTLRALVSTKDAGVIIGKAGKNVADLRDQTGVKAGVSKVIPGVHERVLTVTGSVEAVSKAYNLIIGQLVASAPSSPVTTSSPTTLHTSIRLLISHNLMGTIIGRNGLKIKAIQDGSGARMVASKEMLPQSTERIVEVQGSPEAIGRAVEEIGKCLLEDWERGLGTVLFHPGPNDDRSGNRRGHNHSSSYAGSRRSNGEPNARGRTSPPGSPTTPHSPVSSPPAANLRTQNISIPSDMVGCIIGRSGTKITEIRRLSGSKISIAKAPHDETGERWEKRKKQSDWDADPSLKGKPIPIQGTSVVLDSPEVLEAWIAERKRRFPTSSRVEEKKRKISEAVARGQFDLTASSRAPKRPKTEAKNNNSAARTRNERGPGQGREGRKVPPSWTSSAKGKQLAPTVDPDACSRSPSVSDDDDGEPETMSSKVLLTTLQTGSEAFKRSEAVITPPTSAVPRDPKIGSKARARPLQPKLPPRNPFASRPTLLRNLLLPEMRITISNLSQAIHFLVDNDFLRNVELKPGQASEANRIQILKDEA</sequence>
<dbReference type="SUPFAM" id="SSF54791">
    <property type="entry name" value="Eukaryotic type KH-domain (KH-domain type I)"/>
    <property type="match status" value="3"/>
</dbReference>
<dbReference type="OrthoDB" id="1937934at2759"/>
<protein>
    <recommendedName>
        <fullName evidence="4">K Homology domain-containing protein</fullName>
    </recommendedName>
</protein>
<feature type="region of interest" description="Disordered" evidence="3">
    <location>
        <begin position="193"/>
        <end position="257"/>
    </location>
</feature>
<reference evidence="5 6" key="1">
    <citation type="journal article" date="2020" name="ISME J.">
        <title>Uncovering the hidden diversity of litter-decomposition mechanisms in mushroom-forming fungi.</title>
        <authorList>
            <person name="Floudas D."/>
            <person name="Bentzer J."/>
            <person name="Ahren D."/>
            <person name="Johansson T."/>
            <person name="Persson P."/>
            <person name="Tunlid A."/>
        </authorList>
    </citation>
    <scope>NUCLEOTIDE SEQUENCE [LARGE SCALE GENOMIC DNA]</scope>
    <source>
        <strain evidence="5 6">CBS 101986</strain>
    </source>
</reference>
<dbReference type="PROSITE" id="PS50084">
    <property type="entry name" value="KH_TYPE_1"/>
    <property type="match status" value="3"/>
</dbReference>
<name>A0A8H5AYH5_9AGAR</name>
<dbReference type="InterPro" id="IPR036612">
    <property type="entry name" value="KH_dom_type_1_sf"/>
</dbReference>
<feature type="domain" description="K Homology" evidence="4">
    <location>
        <begin position="251"/>
        <end position="344"/>
    </location>
</feature>
<dbReference type="InterPro" id="IPR004087">
    <property type="entry name" value="KH_dom"/>
</dbReference>
<evidence type="ECO:0000256" key="2">
    <source>
        <dbReference type="PROSITE-ProRule" id="PRU00117"/>
    </source>
</evidence>
<keyword evidence="1" id="KW-0677">Repeat</keyword>
<dbReference type="GO" id="GO:0003723">
    <property type="term" value="F:RNA binding"/>
    <property type="evidence" value="ECO:0007669"/>
    <property type="project" value="UniProtKB-UniRule"/>
</dbReference>
<proteinExistence type="predicted"/>
<evidence type="ECO:0000256" key="1">
    <source>
        <dbReference type="ARBA" id="ARBA00022737"/>
    </source>
</evidence>
<dbReference type="AlphaFoldDB" id="A0A8H5AYH5"/>
<dbReference type="PANTHER" id="PTHR10288">
    <property type="entry name" value="KH DOMAIN CONTAINING RNA BINDING PROTEIN"/>
    <property type="match status" value="1"/>
</dbReference>
<feature type="domain" description="K Homology" evidence="4">
    <location>
        <begin position="25"/>
        <end position="95"/>
    </location>
</feature>
<dbReference type="Pfam" id="PF00013">
    <property type="entry name" value="KH_1"/>
    <property type="match status" value="3"/>
</dbReference>
<evidence type="ECO:0000256" key="3">
    <source>
        <dbReference type="SAM" id="MobiDB-lite"/>
    </source>
</evidence>
<feature type="compositionally biased region" description="Basic and acidic residues" evidence="3">
    <location>
        <begin position="1"/>
        <end position="10"/>
    </location>
</feature>
<feature type="compositionally biased region" description="Basic and acidic residues" evidence="3">
    <location>
        <begin position="292"/>
        <end position="301"/>
    </location>
</feature>
<dbReference type="SMART" id="SM00322">
    <property type="entry name" value="KH"/>
    <property type="match status" value="3"/>
</dbReference>
<dbReference type="InterPro" id="IPR019496">
    <property type="entry name" value="NUFIP1_cons_dom"/>
</dbReference>
<organism evidence="5 6">
    <name type="scientific">Psilocybe cf. subviscida</name>
    <dbReference type="NCBI Taxonomy" id="2480587"/>
    <lineage>
        <taxon>Eukaryota</taxon>
        <taxon>Fungi</taxon>
        <taxon>Dikarya</taxon>
        <taxon>Basidiomycota</taxon>
        <taxon>Agaricomycotina</taxon>
        <taxon>Agaricomycetes</taxon>
        <taxon>Agaricomycetidae</taxon>
        <taxon>Agaricales</taxon>
        <taxon>Agaricineae</taxon>
        <taxon>Strophariaceae</taxon>
        <taxon>Psilocybe</taxon>
    </lineage>
</organism>
<feature type="compositionally biased region" description="Basic and acidic residues" evidence="3">
    <location>
        <begin position="393"/>
        <end position="407"/>
    </location>
</feature>
<dbReference type="CDD" id="cd22455">
    <property type="entry name" value="KH-I_Rnc1_rpt1"/>
    <property type="match status" value="1"/>
</dbReference>
<feature type="compositionally biased region" description="Polar residues" evidence="3">
    <location>
        <begin position="211"/>
        <end position="224"/>
    </location>
</feature>
<dbReference type="EMBL" id="JAACJJ010000056">
    <property type="protein sequence ID" value="KAF5313277.1"/>
    <property type="molecule type" value="Genomic_DNA"/>
</dbReference>
<evidence type="ECO:0000313" key="6">
    <source>
        <dbReference type="Proteomes" id="UP000567179"/>
    </source>
</evidence>
<feature type="region of interest" description="Disordered" evidence="3">
    <location>
        <begin position="1"/>
        <end position="25"/>
    </location>
</feature>
<evidence type="ECO:0000259" key="4">
    <source>
        <dbReference type="SMART" id="SM00322"/>
    </source>
</evidence>
<dbReference type="InterPro" id="IPR004088">
    <property type="entry name" value="KH_dom_type_1"/>
</dbReference>
<dbReference type="Pfam" id="PF10453">
    <property type="entry name" value="NUFIP1"/>
    <property type="match status" value="1"/>
</dbReference>